<organism evidence="2 3">
    <name type="scientific">Frondihabitans sucicola</name>
    <dbReference type="NCBI Taxonomy" id="1268041"/>
    <lineage>
        <taxon>Bacteria</taxon>
        <taxon>Bacillati</taxon>
        <taxon>Actinomycetota</taxon>
        <taxon>Actinomycetes</taxon>
        <taxon>Micrococcales</taxon>
        <taxon>Microbacteriaceae</taxon>
        <taxon>Frondihabitans</taxon>
    </lineage>
</organism>
<gene>
    <name evidence="2" type="ORF">GCM10025867_24320</name>
</gene>
<feature type="region of interest" description="Disordered" evidence="1">
    <location>
        <begin position="49"/>
        <end position="68"/>
    </location>
</feature>
<evidence type="ECO:0000313" key="3">
    <source>
        <dbReference type="Proteomes" id="UP001321486"/>
    </source>
</evidence>
<accession>A0ABM8GP14</accession>
<proteinExistence type="predicted"/>
<sequence length="98" mass="10582">MIGSAVDDEGVVGQLGRDLARLSVRERQEDDVVAREVVGVGLEEGEVREGAQMGLGRDERHPGVGERRDGRHVEFWMRGEDSEELSTGITACACDGDG</sequence>
<keyword evidence="3" id="KW-1185">Reference proteome</keyword>
<feature type="compositionally biased region" description="Basic and acidic residues" evidence="1">
    <location>
        <begin position="56"/>
        <end position="68"/>
    </location>
</feature>
<evidence type="ECO:0000313" key="2">
    <source>
        <dbReference type="EMBL" id="BDZ50191.1"/>
    </source>
</evidence>
<dbReference type="Proteomes" id="UP001321486">
    <property type="component" value="Chromosome"/>
</dbReference>
<evidence type="ECO:0000256" key="1">
    <source>
        <dbReference type="SAM" id="MobiDB-lite"/>
    </source>
</evidence>
<reference evidence="3" key="1">
    <citation type="journal article" date="2019" name="Int. J. Syst. Evol. Microbiol.">
        <title>The Global Catalogue of Microorganisms (GCM) 10K type strain sequencing project: providing services to taxonomists for standard genome sequencing and annotation.</title>
        <authorList>
            <consortium name="The Broad Institute Genomics Platform"/>
            <consortium name="The Broad Institute Genome Sequencing Center for Infectious Disease"/>
            <person name="Wu L."/>
            <person name="Ma J."/>
        </authorList>
    </citation>
    <scope>NUCLEOTIDE SEQUENCE [LARGE SCALE GENOMIC DNA]</scope>
    <source>
        <strain evidence="3">NBRC 108728</strain>
    </source>
</reference>
<protein>
    <submittedName>
        <fullName evidence="2">Uncharacterized protein</fullName>
    </submittedName>
</protein>
<name>A0ABM8GP14_9MICO</name>
<dbReference type="EMBL" id="AP027732">
    <property type="protein sequence ID" value="BDZ50191.1"/>
    <property type="molecule type" value="Genomic_DNA"/>
</dbReference>